<dbReference type="GeneID" id="61049575"/>
<reference evidence="1 2" key="1">
    <citation type="submission" date="2018-05" db="EMBL/GenBank/DDBJ databases">
        <title>Genomic Encyclopedia of Type Strains, Phase IV (KMG-IV): sequencing the most valuable type-strain genomes for metagenomic binning, comparative biology and taxonomic classification.</title>
        <authorList>
            <person name="Goeker M."/>
        </authorList>
    </citation>
    <scope>NUCLEOTIDE SEQUENCE [LARGE SCALE GENOMIC DNA]</scope>
    <source>
        <strain evidence="1 2">DSM 2626</strain>
    </source>
</reference>
<gene>
    <name evidence="1" type="ORF">C8D77_101218</name>
</gene>
<dbReference type="RefSeq" id="WP_109658757.1">
    <property type="nucleotide sequence ID" value="NZ_QGGH01000001.1"/>
</dbReference>
<dbReference type="AlphaFoldDB" id="A0A8E2WFL0"/>
<evidence type="ECO:0000313" key="2">
    <source>
        <dbReference type="Proteomes" id="UP000245631"/>
    </source>
</evidence>
<protein>
    <submittedName>
        <fullName evidence="1">Uncharacterized protein</fullName>
    </submittedName>
</protein>
<evidence type="ECO:0000313" key="1">
    <source>
        <dbReference type="EMBL" id="PWJ93539.1"/>
    </source>
</evidence>
<sequence>MFNQHAAEQFNFAQGFLPVAMNTAANTADVVSLKGYGGCLIILYKAVGTAGDDPTVTLLQGTDVAFGTNKALNITRVDKKQAATNLLAVGTYTKSTSDVPATHDTFSTNTWTNSDLAEQAAIVLIDVKAEMLDANGGYDCIRASVGDVGTNAQLGCVLYMLYDPKNQKETLESAIVD</sequence>
<name>A0A8E2WFL0_RHILI</name>
<dbReference type="Proteomes" id="UP000245631">
    <property type="component" value="Unassembled WGS sequence"/>
</dbReference>
<accession>A0A8E2WFL0</accession>
<proteinExistence type="predicted"/>
<comment type="caution">
    <text evidence="1">The sequence shown here is derived from an EMBL/GenBank/DDBJ whole genome shotgun (WGS) entry which is preliminary data.</text>
</comment>
<dbReference type="EMBL" id="QGGH01000001">
    <property type="protein sequence ID" value="PWJ93539.1"/>
    <property type="molecule type" value="Genomic_DNA"/>
</dbReference>
<organism evidence="1 2">
    <name type="scientific">Rhizobium loti</name>
    <name type="common">Mesorhizobium loti</name>
    <dbReference type="NCBI Taxonomy" id="381"/>
    <lineage>
        <taxon>Bacteria</taxon>
        <taxon>Pseudomonadati</taxon>
        <taxon>Pseudomonadota</taxon>
        <taxon>Alphaproteobacteria</taxon>
        <taxon>Hyphomicrobiales</taxon>
        <taxon>Phyllobacteriaceae</taxon>
        <taxon>Mesorhizobium</taxon>
    </lineage>
</organism>